<dbReference type="CDD" id="cd00090">
    <property type="entry name" value="HTH_ARSR"/>
    <property type="match status" value="1"/>
</dbReference>
<dbReference type="InterPro" id="IPR003593">
    <property type="entry name" value="AAA+_ATPase"/>
</dbReference>
<dbReference type="InterPro" id="IPR004701">
    <property type="entry name" value="PTS_EIIA_man-typ"/>
</dbReference>
<protein>
    <submittedName>
        <fullName evidence="6">Sigma 54-interacting transcriptional regulator</fullName>
    </submittedName>
</protein>
<dbReference type="PANTHER" id="PTHR32071">
    <property type="entry name" value="TRANSCRIPTIONAL REGULATORY PROTEIN"/>
    <property type="match status" value="1"/>
</dbReference>
<dbReference type="InterPro" id="IPR011991">
    <property type="entry name" value="ArsR-like_HTH"/>
</dbReference>
<keyword evidence="2" id="KW-0067">ATP-binding</keyword>
<evidence type="ECO:0000256" key="1">
    <source>
        <dbReference type="ARBA" id="ARBA00022741"/>
    </source>
</evidence>
<dbReference type="PANTHER" id="PTHR32071:SF38">
    <property type="entry name" value="PSP OPERON TRANSCRIPTIONAL ACTIVATOR"/>
    <property type="match status" value="1"/>
</dbReference>
<dbReference type="Pfam" id="PF03610">
    <property type="entry name" value="EIIA-man"/>
    <property type="match status" value="1"/>
</dbReference>
<dbReference type="PROSITE" id="PS50045">
    <property type="entry name" value="SIGMA54_INTERACT_4"/>
    <property type="match status" value="1"/>
</dbReference>
<dbReference type="RefSeq" id="WP_216456901.1">
    <property type="nucleotide sequence ID" value="NZ_JAHLQL010000002.1"/>
</dbReference>
<name>A0ABS6F0H9_9CLOT</name>
<reference evidence="6 7" key="1">
    <citation type="submission" date="2021-06" db="EMBL/GenBank/DDBJ databases">
        <authorList>
            <person name="Sun Q."/>
            <person name="Li D."/>
        </authorList>
    </citation>
    <scope>NUCLEOTIDE SEQUENCE [LARGE SCALE GENOMIC DNA]</scope>
    <source>
        <strain evidence="6 7">MSJ-4</strain>
    </source>
</reference>
<dbReference type="PROSITE" id="PS51372">
    <property type="entry name" value="PRD_2"/>
    <property type="match status" value="2"/>
</dbReference>
<dbReference type="Proteomes" id="UP000736583">
    <property type="component" value="Unassembled WGS sequence"/>
</dbReference>
<feature type="domain" description="PRD" evidence="5">
    <location>
        <begin position="806"/>
        <end position="905"/>
    </location>
</feature>
<dbReference type="Pfam" id="PF00874">
    <property type="entry name" value="PRD"/>
    <property type="match status" value="2"/>
</dbReference>
<dbReference type="SMART" id="SM00382">
    <property type="entry name" value="AAA"/>
    <property type="match status" value="1"/>
</dbReference>
<dbReference type="CDD" id="cd00009">
    <property type="entry name" value="AAA"/>
    <property type="match status" value="1"/>
</dbReference>
<keyword evidence="7" id="KW-1185">Reference proteome</keyword>
<feature type="domain" description="PRD" evidence="5">
    <location>
        <begin position="440"/>
        <end position="545"/>
    </location>
</feature>
<dbReference type="PROSITE" id="PS51096">
    <property type="entry name" value="PTS_EIIA_TYPE_4"/>
    <property type="match status" value="1"/>
</dbReference>
<proteinExistence type="predicted"/>
<evidence type="ECO:0000259" key="3">
    <source>
        <dbReference type="PROSITE" id="PS50045"/>
    </source>
</evidence>
<keyword evidence="1" id="KW-0547">Nucleotide-binding</keyword>
<organism evidence="6 7">
    <name type="scientific">Clostridium simiarum</name>
    <dbReference type="NCBI Taxonomy" id="2841506"/>
    <lineage>
        <taxon>Bacteria</taxon>
        <taxon>Bacillati</taxon>
        <taxon>Bacillota</taxon>
        <taxon>Clostridia</taxon>
        <taxon>Eubacteriales</taxon>
        <taxon>Clostridiaceae</taxon>
        <taxon>Clostridium</taxon>
    </lineage>
</organism>
<sequence>MRSNKEEILDFIEISMSNDEVGLSAGEIAKELKLQRSNVSSILNELYREGVLLKIKGKPVLYTLNSSFKNQNPSFKENANFDELIGNDKSLKKCIQQAKAAMLYPPNGLHTLILGPSGVGKTMFAELMYKFSMENSVFKLNAPFIAFNCADYANNPQLLLAHLFGCKKGAFTGADKDRMGIVGKANGGVLFLDEVHRLPPEGQEMLFYLIDKGLYTPLGEESKKKCEVLIICATTEEIDNVLLTTFTRRIPMNIRIPALNDRSLEERFQLMCEFFTIEAARIGKDISISSNTMRQLMLYECPGNVGQLKSDIQLGCANAFLNSISKGLRNIEVHCTDFASYVNQGLLIYKNYASEVDKIVKNEDRLYFTPKGPKSQIKEGDYSLPDNFYERIEKRMQELHKRGIKEKEIKLLMEFDIENYFKTFIRNFNQSVKKEELSKVVDENIIMLVEGFLEIATNKLRKVFPTKVFYGLCLHINSSISRIKDGKSILNHNLENIKTKYEKEYEISKELASRIEITYDISVPEDEIGFISMFLTVNEIECEALEDRPIVVIAMHGKSTASSMTEVVNKLVGANNVYAYDMSLDKSSEIAYEELKDLVIKKHQGGGVILLVDMGSLSIFGELINKDTGIDIKVIDMVSTAIAIECSRKAVIESDMNEIYSSIRKSLSNYGAHNIKVSDNFIPEKDNIIITLCTTGEGSAIKLKNFIESKINTKDYNIQIFPMALNNKNHTYNALNNMSKEKNILAIVGTVNPNIYGIPYVSTYDIFMDNECNKLVDILENRKEKNSKANDYDSFIEVLKNDVKNIDLSNFETLYNNFLVEVGNKINKKVTYDISIGLMVHMVCSISNIISGKSSTPCYSKEIIKEEYQKEFKIIKQCLKPIEVYYNIEFNEDEVCFVLRNVMGI</sequence>
<evidence type="ECO:0000313" key="6">
    <source>
        <dbReference type="EMBL" id="MBU5592006.1"/>
    </source>
</evidence>
<evidence type="ECO:0000256" key="2">
    <source>
        <dbReference type="ARBA" id="ARBA00022840"/>
    </source>
</evidence>
<dbReference type="InterPro" id="IPR011608">
    <property type="entry name" value="PRD"/>
</dbReference>
<evidence type="ECO:0000313" key="7">
    <source>
        <dbReference type="Proteomes" id="UP000736583"/>
    </source>
</evidence>
<accession>A0ABS6F0H9</accession>
<comment type="caution">
    <text evidence="6">The sequence shown here is derived from an EMBL/GenBank/DDBJ whole genome shotgun (WGS) entry which is preliminary data.</text>
</comment>
<dbReference type="InterPro" id="IPR002078">
    <property type="entry name" value="Sigma_54_int"/>
</dbReference>
<feature type="domain" description="Sigma-54 factor interaction" evidence="3">
    <location>
        <begin position="84"/>
        <end position="317"/>
    </location>
</feature>
<feature type="domain" description="PTS EIIA type-4" evidence="4">
    <location>
        <begin position="548"/>
        <end position="675"/>
    </location>
</feature>
<evidence type="ECO:0000259" key="4">
    <source>
        <dbReference type="PROSITE" id="PS51096"/>
    </source>
</evidence>
<dbReference type="Pfam" id="PF00158">
    <property type="entry name" value="Sigma54_activat"/>
    <property type="match status" value="1"/>
</dbReference>
<dbReference type="EMBL" id="JAHLQL010000002">
    <property type="protein sequence ID" value="MBU5592006.1"/>
    <property type="molecule type" value="Genomic_DNA"/>
</dbReference>
<evidence type="ECO:0000259" key="5">
    <source>
        <dbReference type="PROSITE" id="PS51372"/>
    </source>
</evidence>
<gene>
    <name evidence="6" type="ORF">KQI89_09515</name>
</gene>